<evidence type="ECO:0000313" key="3">
    <source>
        <dbReference type="Proteomes" id="UP000232323"/>
    </source>
</evidence>
<dbReference type="AlphaFoldDB" id="A0A250XSL6"/>
<accession>A0A250XSL6</accession>
<dbReference type="PANTHER" id="PTHR35302">
    <property type="match status" value="1"/>
</dbReference>
<comment type="caution">
    <text evidence="2">The sequence shown here is derived from an EMBL/GenBank/DDBJ whole genome shotgun (WGS) entry which is preliminary data.</text>
</comment>
<sequence>MLKKAGFQSKCRIAEVRKVQPLSCSRTQNNHNTFDAAQKLFLASSTALLASTPPALADSITSPFEGVQANSLYVTGGLVLMCIPGIWSQIKRAPQSSKKRKTYEVDGPARPGAMTIDNRARQIFQYFKKYNYTVKATGEVITFSGLYAADKGQAAAVTFYTFFSLGSVALVLSTLYPEVGNWWYLLTLLAPGAWFYYFSRGTREEEMKIKMVTSDDNQTIDILIEGDIEEITRFSKELQLMEKGMVYVKGILEQAQG</sequence>
<organism evidence="2 3">
    <name type="scientific">Chlamydomonas eustigma</name>
    <dbReference type="NCBI Taxonomy" id="1157962"/>
    <lineage>
        <taxon>Eukaryota</taxon>
        <taxon>Viridiplantae</taxon>
        <taxon>Chlorophyta</taxon>
        <taxon>core chlorophytes</taxon>
        <taxon>Chlorophyceae</taxon>
        <taxon>CS clade</taxon>
        <taxon>Chlamydomonadales</taxon>
        <taxon>Chlamydomonadaceae</taxon>
        <taxon>Chlamydomonas</taxon>
    </lineage>
</organism>
<dbReference type="EMBL" id="BEGY01000221">
    <property type="protein sequence ID" value="GAX86054.1"/>
    <property type="molecule type" value="Genomic_DNA"/>
</dbReference>
<dbReference type="PANTHER" id="PTHR35302:SF1">
    <property type="entry name" value="PROTEIN COFACTOR ASSEMBLY OF COMPLEX C SUBUNIT B CCB1, CHLOROPLASTIC"/>
    <property type="match status" value="1"/>
</dbReference>
<dbReference type="OrthoDB" id="447756at2759"/>
<keyword evidence="1" id="KW-0472">Membrane</keyword>
<dbReference type="STRING" id="1157962.A0A250XSL6"/>
<keyword evidence="3" id="KW-1185">Reference proteome</keyword>
<feature type="transmembrane region" description="Helical" evidence="1">
    <location>
        <begin position="182"/>
        <end position="199"/>
    </location>
</feature>
<dbReference type="Proteomes" id="UP000232323">
    <property type="component" value="Unassembled WGS sequence"/>
</dbReference>
<reference evidence="2 3" key="1">
    <citation type="submission" date="2017-08" db="EMBL/GenBank/DDBJ databases">
        <title>Acidophilic green algal genome provides insights into adaptation to an acidic environment.</title>
        <authorList>
            <person name="Hirooka S."/>
            <person name="Hirose Y."/>
            <person name="Kanesaki Y."/>
            <person name="Higuchi S."/>
            <person name="Fujiwara T."/>
            <person name="Onuma R."/>
            <person name="Era A."/>
            <person name="Ohbayashi R."/>
            <person name="Uzuka A."/>
            <person name="Nozaki H."/>
            <person name="Yoshikawa H."/>
            <person name="Miyagishima S.Y."/>
        </authorList>
    </citation>
    <scope>NUCLEOTIDE SEQUENCE [LARGE SCALE GENOMIC DNA]</scope>
    <source>
        <strain evidence="2 3">NIES-2499</strain>
    </source>
</reference>
<keyword evidence="1" id="KW-1133">Transmembrane helix</keyword>
<keyword evidence="1" id="KW-0812">Transmembrane</keyword>
<evidence type="ECO:0000313" key="2">
    <source>
        <dbReference type="EMBL" id="GAX86054.1"/>
    </source>
</evidence>
<proteinExistence type="predicted"/>
<protein>
    <submittedName>
        <fullName evidence="2">Uncharacterized protein</fullName>
    </submittedName>
</protein>
<evidence type="ECO:0000256" key="1">
    <source>
        <dbReference type="SAM" id="Phobius"/>
    </source>
</evidence>
<feature type="transmembrane region" description="Helical" evidence="1">
    <location>
        <begin position="154"/>
        <end position="176"/>
    </location>
</feature>
<dbReference type="Pfam" id="PF12046">
    <property type="entry name" value="CCB1"/>
    <property type="match status" value="1"/>
</dbReference>
<dbReference type="InterPro" id="IPR021919">
    <property type="entry name" value="CCB1"/>
</dbReference>
<name>A0A250XSL6_9CHLO</name>
<gene>
    <name evidence="2" type="ORF">CEUSTIGMA_g13469.t1</name>
</gene>